<reference evidence="1 2" key="1">
    <citation type="submission" date="2024-01" db="EMBL/GenBank/DDBJ databases">
        <title>The genome sequence of Erythrobacteraceae sp. strain 1XM1-14.</title>
        <authorList>
            <person name="Liu Y."/>
        </authorList>
    </citation>
    <scope>NUCLEOTIDE SEQUENCE [LARGE SCALE GENOMIC DNA]</scope>
    <source>
        <strain evidence="1 2">1XM1-14</strain>
    </source>
</reference>
<protein>
    <recommendedName>
        <fullName evidence="3">DUF1570 domain-containing protein</fullName>
    </recommendedName>
</protein>
<sequence>MASSDHFVIYADDSAKDLAKFAEMLERYHAAMAHVTNKSSAAPSPSNRVTIFAVGSVRDLQELAGGNSRYLQGFYLPRAGASRAFVQDVRPNGRNPDGSLRVLLHEYAHHYLISTNSFAMPRWLSEGSAEFFASATFEDNGRVMIGRPALHRGYELAYADDVAVRELFDAGLYDAKKRTRYDAFYGRSWLLYHYLVFSEERAGQFGQYWLQLIQGTPSLKAAELAFGDLDVLEKDLDKYLRSRRMTAFNIPGELLPIGKVTVSKLSEGKAAMMPVIIRSQRG</sequence>
<accession>A0ABU7GJD1</accession>
<name>A0ABU7GJD1_9SPHN</name>
<gene>
    <name evidence="1" type="ORF">VRS74_11675</name>
</gene>
<evidence type="ECO:0008006" key="3">
    <source>
        <dbReference type="Google" id="ProtNLM"/>
    </source>
</evidence>
<dbReference type="Proteomes" id="UP001343492">
    <property type="component" value="Unassembled WGS sequence"/>
</dbReference>
<proteinExistence type="predicted"/>
<keyword evidence="2" id="KW-1185">Reference proteome</keyword>
<organism evidence="1 2">
    <name type="scientific">Altererythrobacter litoralis</name>
    <dbReference type="NCBI Taxonomy" id="3113904"/>
    <lineage>
        <taxon>Bacteria</taxon>
        <taxon>Pseudomonadati</taxon>
        <taxon>Pseudomonadota</taxon>
        <taxon>Alphaproteobacteria</taxon>
        <taxon>Sphingomonadales</taxon>
        <taxon>Erythrobacteraceae</taxon>
        <taxon>Altererythrobacter</taxon>
    </lineage>
</organism>
<evidence type="ECO:0000313" key="2">
    <source>
        <dbReference type="Proteomes" id="UP001343492"/>
    </source>
</evidence>
<comment type="caution">
    <text evidence="1">The sequence shown here is derived from an EMBL/GenBank/DDBJ whole genome shotgun (WGS) entry which is preliminary data.</text>
</comment>
<evidence type="ECO:0000313" key="1">
    <source>
        <dbReference type="EMBL" id="MEE1878341.1"/>
    </source>
</evidence>
<dbReference type="RefSeq" id="WP_354145406.1">
    <property type="nucleotide sequence ID" value="NZ_JAZDQV010000013.1"/>
</dbReference>
<dbReference type="EMBL" id="JAZDQV010000013">
    <property type="protein sequence ID" value="MEE1878341.1"/>
    <property type="molecule type" value="Genomic_DNA"/>
</dbReference>